<keyword evidence="5" id="KW-1015">Disulfide bond</keyword>
<evidence type="ECO:0000259" key="9">
    <source>
        <dbReference type="PROSITE" id="PS51465"/>
    </source>
</evidence>
<evidence type="ECO:0000256" key="6">
    <source>
        <dbReference type="ARBA" id="ARBA00037363"/>
    </source>
</evidence>
<comment type="function">
    <text evidence="7">Serine protease inhibitor which exhibits anti-trypsin activity. In the pancreas, protects against trypsin-catalyzed premature activation of zymogens.</text>
</comment>
<dbReference type="AlphaFoldDB" id="A6KUD5"/>
<dbReference type="PANTHER" id="PTHR21312:SF27">
    <property type="entry name" value="SERINE PROTEASE INHIBITOR KAZAL-TYPE 1"/>
    <property type="match status" value="1"/>
</dbReference>
<reference evidence="11" key="1">
    <citation type="submission" date="2005-06" db="EMBL/GenBank/DDBJ databases">
        <authorList>
            <person name="Mural R.J."/>
            <person name="Li P.W."/>
            <person name="Adams M.D."/>
            <person name="Amanatides P.G."/>
            <person name="Baden-Tillson H."/>
            <person name="Barnstead M."/>
            <person name="Chin S.H."/>
            <person name="Dew I."/>
            <person name="Evans C.A."/>
            <person name="Ferriera S."/>
            <person name="Flanigan M."/>
            <person name="Fosler C."/>
            <person name="Glodek A."/>
            <person name="Gu Z."/>
            <person name="Holt R.A."/>
            <person name="Jennings D."/>
            <person name="Kraft C.L."/>
            <person name="Lu F."/>
            <person name="Nguyen T."/>
            <person name="Nusskern D.R."/>
            <person name="Pfannkoch C.M."/>
            <person name="Sitter C."/>
            <person name="Sutton G.G."/>
            <person name="Venter J.C."/>
            <person name="Wang Z."/>
            <person name="Woodage T."/>
            <person name="Zheng X.H."/>
            <person name="Zhong F."/>
        </authorList>
    </citation>
    <scope>NUCLEOTIDE SEQUENCE [LARGE SCALE GENOMIC DNA]</scope>
    <source>
        <strain>BN</strain>
        <strain evidence="11">Sprague-Dawley</strain>
    </source>
</reference>
<keyword evidence="2" id="KW-0964">Secreted</keyword>
<evidence type="ECO:0000256" key="7">
    <source>
        <dbReference type="ARBA" id="ARBA00046050"/>
    </source>
</evidence>
<keyword evidence="3" id="KW-0646">Protease inhibitor</keyword>
<dbReference type="InterPro" id="IPR036058">
    <property type="entry name" value="Kazal_dom_sf"/>
</dbReference>
<dbReference type="SMART" id="SM00280">
    <property type="entry name" value="KAZAL"/>
    <property type="match status" value="1"/>
</dbReference>
<evidence type="ECO:0000256" key="8">
    <source>
        <dbReference type="SAM" id="SignalP"/>
    </source>
</evidence>
<comment type="function">
    <text evidence="6">In the male reproductive tract, binds to sperm heads where it modulates sperm capacitance by inhibiting calcium uptake and nitrogen oxide (NO) production.</text>
</comment>
<dbReference type="PROSITE" id="PS00282">
    <property type="entry name" value="KAZAL_1"/>
    <property type="match status" value="1"/>
</dbReference>
<dbReference type="OMA" id="ISRMGEC"/>
<dbReference type="CDD" id="cd01327">
    <property type="entry name" value="KAZAL_PSTI"/>
    <property type="match status" value="1"/>
</dbReference>
<dbReference type="EMBL" id="CH474178">
    <property type="protein sequence ID" value="EDL84766.1"/>
    <property type="molecule type" value="Genomic_DNA"/>
</dbReference>
<keyword evidence="8" id="KW-0732">Signal</keyword>
<dbReference type="OrthoDB" id="126772at2759"/>
<dbReference type="FunFam" id="3.30.60.30:FF:000031">
    <property type="entry name" value="Serine protease inhibitor Kazal-type 2"/>
    <property type="match status" value="1"/>
</dbReference>
<dbReference type="InterPro" id="IPR002350">
    <property type="entry name" value="Kazal_dom"/>
</dbReference>
<evidence type="ECO:0000313" key="10">
    <source>
        <dbReference type="EMBL" id="EDL84766.1"/>
    </source>
</evidence>
<dbReference type="Proteomes" id="UP000234681">
    <property type="component" value="Unassembled WGS sequence"/>
</dbReference>
<dbReference type="KEGG" id="rno:24833"/>
<dbReference type="CTD" id="6690"/>
<dbReference type="GeneID" id="24833"/>
<dbReference type="GO" id="GO:0005576">
    <property type="term" value="C:extracellular region"/>
    <property type="evidence" value="ECO:0007669"/>
    <property type="project" value="UniProtKB-SubCell"/>
</dbReference>
<feature type="chain" id="PRO_5039887420" evidence="8">
    <location>
        <begin position="19"/>
        <end position="79"/>
    </location>
</feature>
<feature type="signal peptide" evidence="8">
    <location>
        <begin position="1"/>
        <end position="18"/>
    </location>
</feature>
<feature type="domain" description="Kazal-like" evidence="9">
    <location>
        <begin position="26"/>
        <end position="79"/>
    </location>
</feature>
<evidence type="ECO:0000313" key="12">
    <source>
        <dbReference type="RGD" id="3749"/>
    </source>
</evidence>
<name>A6KUD5_RAT</name>
<evidence type="ECO:0000256" key="1">
    <source>
        <dbReference type="ARBA" id="ARBA00004613"/>
    </source>
</evidence>
<gene>
    <name evidence="12" type="primary">Spink1</name>
    <name evidence="10" type="ORF">rCG_43784</name>
</gene>
<protein>
    <submittedName>
        <fullName evidence="10">RCG43784</fullName>
    </submittedName>
</protein>
<keyword evidence="4" id="KW-0722">Serine protease inhibitor</keyword>
<dbReference type="SMR" id="A6KUD5"/>
<evidence type="ECO:0000256" key="4">
    <source>
        <dbReference type="ARBA" id="ARBA00022900"/>
    </source>
</evidence>
<comment type="subcellular location">
    <subcellularLocation>
        <location evidence="1">Secreted</location>
    </subcellularLocation>
</comment>
<proteinExistence type="predicted"/>
<evidence type="ECO:0000256" key="3">
    <source>
        <dbReference type="ARBA" id="ARBA00022690"/>
    </source>
</evidence>
<accession>A6KUD5</accession>
<dbReference type="PANTHER" id="PTHR21312">
    <property type="entry name" value="SERINE PROTEASE INHIBITOR"/>
    <property type="match status" value="1"/>
</dbReference>
<evidence type="ECO:0000256" key="5">
    <source>
        <dbReference type="ARBA" id="ARBA00023157"/>
    </source>
</evidence>
<dbReference type="PROSITE" id="PS51465">
    <property type="entry name" value="KAZAL_2"/>
    <property type="match status" value="1"/>
</dbReference>
<dbReference type="SUPFAM" id="SSF100895">
    <property type="entry name" value="Kazal-type serine protease inhibitors"/>
    <property type="match status" value="1"/>
</dbReference>
<evidence type="ECO:0000313" key="11">
    <source>
        <dbReference type="Proteomes" id="UP000234681"/>
    </source>
</evidence>
<dbReference type="GO" id="GO:0004867">
    <property type="term" value="F:serine-type endopeptidase inhibitor activity"/>
    <property type="evidence" value="ECO:0007669"/>
    <property type="project" value="UniProtKB-KW"/>
</dbReference>
<dbReference type="Gene3D" id="3.30.60.30">
    <property type="match status" value="1"/>
</dbReference>
<dbReference type="RefSeq" id="NP_036806.1">
    <property type="nucleotide sequence ID" value="NM_012674.2"/>
</dbReference>
<dbReference type="RGD" id="3749">
    <property type="gene designation" value="Spink1"/>
</dbReference>
<evidence type="ECO:0000256" key="2">
    <source>
        <dbReference type="ARBA" id="ARBA00022525"/>
    </source>
</evidence>
<dbReference type="Pfam" id="PF00050">
    <property type="entry name" value="Kazal_1"/>
    <property type="match status" value="1"/>
</dbReference>
<organism evidence="10 11">
    <name type="scientific">Rattus norvegicus</name>
    <name type="common">Rat</name>
    <dbReference type="NCBI Taxonomy" id="10116"/>
    <lineage>
        <taxon>Eukaryota</taxon>
        <taxon>Metazoa</taxon>
        <taxon>Chordata</taxon>
        <taxon>Craniata</taxon>
        <taxon>Vertebrata</taxon>
        <taxon>Euteleostomi</taxon>
        <taxon>Mammalia</taxon>
        <taxon>Eutheria</taxon>
        <taxon>Euarchontoglires</taxon>
        <taxon>Glires</taxon>
        <taxon>Rodentia</taxon>
        <taxon>Myomorpha</taxon>
        <taxon>Muroidea</taxon>
        <taxon>Muridae</taxon>
        <taxon>Murinae</taxon>
        <taxon>Rattus</taxon>
    </lineage>
</organism>
<sequence length="79" mass="8528">MKVAIIFLLSALALLSLAGNPPAEVNGKTPNCPKQIMGCPRIYDPVCGTNGITYPSECSLCFENRKFGTSIHIQRRGTC</sequence>